<dbReference type="EMBL" id="JAUSRD010000001">
    <property type="protein sequence ID" value="MDP9891548.1"/>
    <property type="molecule type" value="Genomic_DNA"/>
</dbReference>
<evidence type="ECO:0008006" key="3">
    <source>
        <dbReference type="Google" id="ProtNLM"/>
    </source>
</evidence>
<dbReference type="GO" id="GO:0016706">
    <property type="term" value="F:2-oxoglutarate-dependent dioxygenase activity"/>
    <property type="evidence" value="ECO:0007669"/>
    <property type="project" value="UniProtKB-ARBA"/>
</dbReference>
<protein>
    <recommendedName>
        <fullName evidence="3">Phytanoyl-CoA dioxygenase</fullName>
    </recommendedName>
</protein>
<dbReference type="InterPro" id="IPR008775">
    <property type="entry name" value="Phytyl_CoA_dOase-like"/>
</dbReference>
<evidence type="ECO:0000313" key="1">
    <source>
        <dbReference type="EMBL" id="MDP9891548.1"/>
    </source>
</evidence>
<reference evidence="1" key="1">
    <citation type="submission" date="2023-07" db="EMBL/GenBank/DDBJ databases">
        <title>Sorghum-associated microbial communities from plants grown in Nebraska, USA.</title>
        <authorList>
            <person name="Schachtman D."/>
        </authorList>
    </citation>
    <scope>NUCLEOTIDE SEQUENCE</scope>
    <source>
        <strain evidence="1">DS3754</strain>
    </source>
</reference>
<dbReference type="Proteomes" id="UP001242045">
    <property type="component" value="Unassembled WGS sequence"/>
</dbReference>
<gene>
    <name evidence="1" type="ORF">J2W31_000644</name>
</gene>
<dbReference type="Gene3D" id="2.60.120.620">
    <property type="entry name" value="q2cbj1_9rhob like domain"/>
    <property type="match status" value="1"/>
</dbReference>
<sequence length="282" mass="30396">MRRKSVHGCLLPMVAARCISATGLPPYSYPRFHLLRTSSTNRRSFQAMNSSPSDLFIDQGYLRLEGFHPKKHVAGVRQKLLDELKRLKALPGGKSLPASLQRLPVFQQIGKLSALVKVPGLHQALVTPDLIEYVTRLGGRAPSAVQDTQLLLSPPNQGASTLEGLNWHVDVSAPTQGPLPGIQAFFLIDDVAPGGGATLALAGSHRVGTPGQASASRLREVLKTPGDLARNLQQLNIGIVEMSGRAGDVFLMDLRLLHTPSVNSTKNVRMMATARCFFSNGT</sequence>
<accession>A0AAW8CSM0</accession>
<dbReference type="Pfam" id="PF05721">
    <property type="entry name" value="PhyH"/>
    <property type="match status" value="1"/>
</dbReference>
<proteinExistence type="predicted"/>
<organism evidence="1 2">
    <name type="scientific">Variovorax boronicumulans</name>
    <dbReference type="NCBI Taxonomy" id="436515"/>
    <lineage>
        <taxon>Bacteria</taxon>
        <taxon>Pseudomonadati</taxon>
        <taxon>Pseudomonadota</taxon>
        <taxon>Betaproteobacteria</taxon>
        <taxon>Burkholderiales</taxon>
        <taxon>Comamonadaceae</taxon>
        <taxon>Variovorax</taxon>
    </lineage>
</organism>
<dbReference type="SUPFAM" id="SSF51197">
    <property type="entry name" value="Clavaminate synthase-like"/>
    <property type="match status" value="1"/>
</dbReference>
<comment type="caution">
    <text evidence="1">The sequence shown here is derived from an EMBL/GenBank/DDBJ whole genome shotgun (WGS) entry which is preliminary data.</text>
</comment>
<dbReference type="AlphaFoldDB" id="A0AAW8CSM0"/>
<evidence type="ECO:0000313" key="2">
    <source>
        <dbReference type="Proteomes" id="UP001242045"/>
    </source>
</evidence>
<dbReference type="RefSeq" id="WP_307683798.1">
    <property type="nucleotide sequence ID" value="NZ_JAUSRD010000001.1"/>
</dbReference>
<name>A0AAW8CSM0_9BURK</name>